<name>C8PLY4_9SPIR</name>
<proteinExistence type="predicted"/>
<comment type="caution">
    <text evidence="1">The sequence shown here is derived from an EMBL/GenBank/DDBJ whole genome shotgun (WGS) entry which is preliminary data.</text>
</comment>
<dbReference type="EMBL" id="ACYH01000005">
    <property type="protein sequence ID" value="EEV21561.1"/>
    <property type="molecule type" value="Genomic_DNA"/>
</dbReference>
<organism evidence="1 2">
    <name type="scientific">Treponema vincentii ATCC 35580</name>
    <dbReference type="NCBI Taxonomy" id="596324"/>
    <lineage>
        <taxon>Bacteria</taxon>
        <taxon>Pseudomonadati</taxon>
        <taxon>Spirochaetota</taxon>
        <taxon>Spirochaetia</taxon>
        <taxon>Spirochaetales</taxon>
        <taxon>Treponemataceae</taxon>
        <taxon>Treponema</taxon>
    </lineage>
</organism>
<protein>
    <submittedName>
        <fullName evidence="1">Uncharacterized protein</fullName>
    </submittedName>
</protein>
<evidence type="ECO:0000313" key="1">
    <source>
        <dbReference type="EMBL" id="EEV21561.1"/>
    </source>
</evidence>
<sequence>MFDFVNTVIAAIKDLFEGLFFSSSPEYQKKRQLKVYALELKKLNPPLYHTGKILLPAFGSLLYQLYHFLQPVKAVLDKTVNSPDIRASEKYQNLFFEAILSEEQTKQQRSFNFQARNLLLSKCKNYQEVEHKLQEQIHGFKSFMRLFTTPAFKTREQELIKLFFFPTYATLTTLPFLIDLTTNCSLLPAHRHRFHKIILKKYLPAM</sequence>
<dbReference type="Proteomes" id="UP000004509">
    <property type="component" value="Unassembled WGS sequence"/>
</dbReference>
<evidence type="ECO:0000313" key="2">
    <source>
        <dbReference type="Proteomes" id="UP000004509"/>
    </source>
</evidence>
<accession>C8PLY4</accession>
<gene>
    <name evidence="1" type="ORF">TREVI0001_2286</name>
</gene>
<dbReference type="STRING" id="596324.TREVI0001_2286"/>
<dbReference type="eggNOG" id="ENOG50343HE">
    <property type="taxonomic scope" value="Bacteria"/>
</dbReference>
<dbReference type="AlphaFoldDB" id="C8PLY4"/>
<reference evidence="1 2" key="1">
    <citation type="submission" date="2009-07" db="EMBL/GenBank/DDBJ databases">
        <authorList>
            <person name="Madupu R."/>
            <person name="Sebastian Y."/>
            <person name="Durkin A.S."/>
            <person name="Torralba M."/>
            <person name="Methe B."/>
            <person name="Sutton G.G."/>
            <person name="Strausberg R.L."/>
            <person name="Nelson K.E."/>
        </authorList>
    </citation>
    <scope>NUCLEOTIDE SEQUENCE [LARGE SCALE GENOMIC DNA]</scope>
    <source>
        <strain evidence="1 2">ATCC 35580</strain>
    </source>
</reference>